<dbReference type="GO" id="GO:0010960">
    <property type="term" value="P:magnesium ion homeostasis"/>
    <property type="evidence" value="ECO:0007669"/>
    <property type="project" value="InterPro"/>
</dbReference>
<keyword evidence="1" id="KW-0677">Repeat</keyword>
<feature type="domain" description="CNNM transmembrane" evidence="4">
    <location>
        <begin position="26"/>
        <end position="115"/>
    </location>
</feature>
<dbReference type="AlphaFoldDB" id="A0A420MCH2"/>
<proteinExistence type="predicted"/>
<dbReference type="VEuPathDB" id="FungiDB:FOMG_17202"/>
<dbReference type="PROSITE" id="PS51846">
    <property type="entry name" value="CNNM"/>
    <property type="match status" value="1"/>
</dbReference>
<dbReference type="InterPro" id="IPR002550">
    <property type="entry name" value="CNNM"/>
</dbReference>
<evidence type="ECO:0000259" key="4">
    <source>
        <dbReference type="PROSITE" id="PS51846"/>
    </source>
</evidence>
<comment type="caution">
    <text evidence="5">The sequence shown here is derived from an EMBL/GenBank/DDBJ whole genome shotgun (WGS) entry which is preliminary data.</text>
</comment>
<dbReference type="EMBL" id="MRCX01000373">
    <property type="protein sequence ID" value="RKK65729.1"/>
    <property type="molecule type" value="Genomic_DNA"/>
</dbReference>
<evidence type="ECO:0000256" key="3">
    <source>
        <dbReference type="SAM" id="Phobius"/>
    </source>
</evidence>
<name>A0A420MCH2_FUSOX</name>
<organism evidence="5 6">
    <name type="scientific">Fusarium oxysporum</name>
    <name type="common">Fusarium vascular wilt</name>
    <dbReference type="NCBI Taxonomy" id="5507"/>
    <lineage>
        <taxon>Eukaryota</taxon>
        <taxon>Fungi</taxon>
        <taxon>Dikarya</taxon>
        <taxon>Ascomycota</taxon>
        <taxon>Pezizomycotina</taxon>
        <taxon>Sordariomycetes</taxon>
        <taxon>Hypocreomycetidae</taxon>
        <taxon>Hypocreales</taxon>
        <taxon>Nectriaceae</taxon>
        <taxon>Fusarium</taxon>
        <taxon>Fusarium oxysporum species complex</taxon>
    </lineage>
</organism>
<feature type="transmembrane region" description="Helical" evidence="3">
    <location>
        <begin position="93"/>
        <end position="114"/>
    </location>
</feature>
<accession>A0A420MCH2</accession>
<dbReference type="InterPro" id="IPR045095">
    <property type="entry name" value="ACDP"/>
</dbReference>
<evidence type="ECO:0000313" key="5">
    <source>
        <dbReference type="EMBL" id="RKK65729.1"/>
    </source>
</evidence>
<reference evidence="5 6" key="1">
    <citation type="journal article" date="2018" name="Sci. Rep.">
        <title>Characterisation of pathogen-specific regions and novel effector candidates in Fusarium oxysporum f. sp. cepae.</title>
        <authorList>
            <person name="Armitage A.D."/>
            <person name="Taylor A."/>
            <person name="Sobczyk M.K."/>
            <person name="Baxter L."/>
            <person name="Greenfield B.P."/>
            <person name="Bates H.J."/>
            <person name="Wilson F."/>
            <person name="Jackson A.C."/>
            <person name="Ott S."/>
            <person name="Harrison R.J."/>
            <person name="Clarkson J.P."/>
        </authorList>
    </citation>
    <scope>NUCLEOTIDE SEQUENCE [LARGE SCALE GENOMIC DNA]</scope>
    <source>
        <strain evidence="5 6">Fo_A13</strain>
    </source>
</reference>
<evidence type="ECO:0000313" key="6">
    <source>
        <dbReference type="Proteomes" id="UP000285084"/>
    </source>
</evidence>
<sequence length="115" mass="12476">MRRSYGCASVRPAVISTGPIFRARHRGKLLWVLYMASIGLILLGGTFAYLTIALMGQDGLYLQVVSLLEKEKHWVLLSNAIANESLPPLLDRILGSIAAVVGSTLLIVIFGEIVP</sequence>
<keyword evidence="2 3" id="KW-1133">Transmembrane helix</keyword>
<evidence type="ECO:0000256" key="1">
    <source>
        <dbReference type="ARBA" id="ARBA00022737"/>
    </source>
</evidence>
<dbReference type="PANTHER" id="PTHR12064:SF97">
    <property type="entry name" value="METAL TRANSPORTER CNNM-5"/>
    <property type="match status" value="1"/>
</dbReference>
<dbReference type="GO" id="GO:0016020">
    <property type="term" value="C:membrane"/>
    <property type="evidence" value="ECO:0007669"/>
    <property type="project" value="UniProtKB-UniRule"/>
</dbReference>
<dbReference type="PANTHER" id="PTHR12064">
    <property type="entry name" value="METAL TRANSPORTER CNNM"/>
    <property type="match status" value="1"/>
</dbReference>
<keyword evidence="2 3" id="KW-0812">Transmembrane</keyword>
<keyword evidence="2 3" id="KW-0472">Membrane</keyword>
<gene>
    <name evidence="5" type="ORF">BFJ69_g16024</name>
</gene>
<protein>
    <recommendedName>
        <fullName evidence="4">CNNM transmembrane domain-containing protein</fullName>
    </recommendedName>
</protein>
<dbReference type="GO" id="GO:0005737">
    <property type="term" value="C:cytoplasm"/>
    <property type="evidence" value="ECO:0007669"/>
    <property type="project" value="TreeGrafter"/>
</dbReference>
<feature type="transmembrane region" description="Helical" evidence="3">
    <location>
        <begin position="29"/>
        <end position="52"/>
    </location>
</feature>
<evidence type="ECO:0000256" key="2">
    <source>
        <dbReference type="PROSITE-ProRule" id="PRU01193"/>
    </source>
</evidence>
<dbReference type="GO" id="GO:0030026">
    <property type="term" value="P:intracellular manganese ion homeostasis"/>
    <property type="evidence" value="ECO:0007669"/>
    <property type="project" value="TreeGrafter"/>
</dbReference>
<dbReference type="Proteomes" id="UP000285084">
    <property type="component" value="Unassembled WGS sequence"/>
</dbReference>